<evidence type="ECO:0000313" key="3">
    <source>
        <dbReference type="Proteomes" id="UP001244297"/>
    </source>
</evidence>
<dbReference type="EMBL" id="JAUFPT010000063">
    <property type="protein sequence ID" value="MDN3572972.1"/>
    <property type="molecule type" value="Genomic_DNA"/>
</dbReference>
<reference evidence="3" key="1">
    <citation type="journal article" date="2019" name="Int. J. Syst. Evol. Microbiol.">
        <title>The Global Catalogue of Microorganisms (GCM) 10K type strain sequencing project: providing services to taxonomists for standard genome sequencing and annotation.</title>
        <authorList>
            <consortium name="The Broad Institute Genomics Platform"/>
            <consortium name="The Broad Institute Genome Sequencing Center for Infectious Disease"/>
            <person name="Wu L."/>
            <person name="Ma J."/>
        </authorList>
    </citation>
    <scope>NUCLEOTIDE SEQUENCE [LARGE SCALE GENOMIC DNA]</scope>
    <source>
        <strain evidence="3">CECT 7806</strain>
    </source>
</reference>
<dbReference type="RefSeq" id="WP_290356212.1">
    <property type="nucleotide sequence ID" value="NZ_JAUFPT010000063.1"/>
</dbReference>
<accession>A0ABT8ASQ3</accession>
<protein>
    <submittedName>
        <fullName evidence="2">Uncharacterized protein</fullName>
    </submittedName>
</protein>
<sequence>MSKPARGSLSSLSDRLAPKGHVPPAAPAAVAPTLSTDTIATQEPAPNAQRDLKTMMCRVNRAGWQEMSRLAIDKGENLEDLLIEACNDLLRKNQRPPVIEKRSPNAGK</sequence>
<gene>
    <name evidence="2" type="ORF">QWZ18_20370</name>
</gene>
<proteinExistence type="predicted"/>
<name>A0ABT8ASQ3_9HYPH</name>
<evidence type="ECO:0000256" key="1">
    <source>
        <dbReference type="SAM" id="MobiDB-lite"/>
    </source>
</evidence>
<feature type="region of interest" description="Disordered" evidence="1">
    <location>
        <begin position="1"/>
        <end position="52"/>
    </location>
</feature>
<organism evidence="2 3">
    <name type="scientific">Methylobacterium longum</name>
    <dbReference type="NCBI Taxonomy" id="767694"/>
    <lineage>
        <taxon>Bacteria</taxon>
        <taxon>Pseudomonadati</taxon>
        <taxon>Pseudomonadota</taxon>
        <taxon>Alphaproteobacteria</taxon>
        <taxon>Hyphomicrobiales</taxon>
        <taxon>Methylobacteriaceae</taxon>
        <taxon>Methylobacterium</taxon>
    </lineage>
</organism>
<keyword evidence="3" id="KW-1185">Reference proteome</keyword>
<evidence type="ECO:0000313" key="2">
    <source>
        <dbReference type="EMBL" id="MDN3572972.1"/>
    </source>
</evidence>
<comment type="caution">
    <text evidence="2">The sequence shown here is derived from an EMBL/GenBank/DDBJ whole genome shotgun (WGS) entry which is preliminary data.</text>
</comment>
<dbReference type="Proteomes" id="UP001244297">
    <property type="component" value="Unassembled WGS sequence"/>
</dbReference>